<dbReference type="InterPro" id="IPR016662">
    <property type="entry name" value="Acyl-CoA_thioEstase_long-chain"/>
</dbReference>
<reference evidence="5" key="2">
    <citation type="submission" date="2025-08" db="UniProtKB">
        <authorList>
            <consortium name="Ensembl"/>
        </authorList>
    </citation>
    <scope>IDENTIFICATION</scope>
</reference>
<comment type="similarity">
    <text evidence="1">Belongs to the C/M/P thioester hydrolase family.</text>
</comment>
<dbReference type="GeneTree" id="ENSGT01010000222336"/>
<evidence type="ECO:0000313" key="5">
    <source>
        <dbReference type="Ensembl" id="ENSPNAP00000037929.2"/>
    </source>
</evidence>
<dbReference type="Ensembl" id="ENSPNAT00000034863.2">
    <property type="protein sequence ID" value="ENSPNAP00000037929.2"/>
    <property type="gene ID" value="ENSPNAG00000030035.2"/>
</dbReference>
<evidence type="ECO:0000256" key="2">
    <source>
        <dbReference type="PIRSR" id="PIRSR016521-1"/>
    </source>
</evidence>
<dbReference type="InterPro" id="IPR006862">
    <property type="entry name" value="Thio_Ohase/aa_AcTrfase"/>
</dbReference>
<dbReference type="SUPFAM" id="SSF53474">
    <property type="entry name" value="alpha/beta-Hydrolases"/>
    <property type="match status" value="1"/>
</dbReference>
<feature type="active site" description="Charge relay system" evidence="2">
    <location>
        <position position="263"/>
    </location>
</feature>
<protein>
    <submittedName>
        <fullName evidence="5">Acyl-CoA thioesterase 14</fullName>
    </submittedName>
</protein>
<organism evidence="5 6">
    <name type="scientific">Pygocentrus nattereri</name>
    <name type="common">Red-bellied piranha</name>
    <dbReference type="NCBI Taxonomy" id="42514"/>
    <lineage>
        <taxon>Eukaryota</taxon>
        <taxon>Metazoa</taxon>
        <taxon>Chordata</taxon>
        <taxon>Craniata</taxon>
        <taxon>Vertebrata</taxon>
        <taxon>Euteleostomi</taxon>
        <taxon>Actinopterygii</taxon>
        <taxon>Neopterygii</taxon>
        <taxon>Teleostei</taxon>
        <taxon>Ostariophysi</taxon>
        <taxon>Characiformes</taxon>
        <taxon>Characoidei</taxon>
        <taxon>Pygocentrus</taxon>
    </lineage>
</organism>
<feature type="active site" description="Charge relay system" evidence="2">
    <location>
        <position position="389"/>
    </location>
</feature>
<feature type="domain" description="BAAT/Acyl-CoA thioester hydrolase C-terminal" evidence="4">
    <location>
        <begin position="241"/>
        <end position="442"/>
    </location>
</feature>
<dbReference type="InterPro" id="IPR042490">
    <property type="entry name" value="Thio_Ohase/BAAT_N"/>
</dbReference>
<dbReference type="GO" id="GO:0006631">
    <property type="term" value="P:fatty acid metabolic process"/>
    <property type="evidence" value="ECO:0007669"/>
    <property type="project" value="TreeGrafter"/>
</dbReference>
<evidence type="ECO:0000256" key="1">
    <source>
        <dbReference type="ARBA" id="ARBA00006538"/>
    </source>
</evidence>
<keyword evidence="6" id="KW-1185">Reference proteome</keyword>
<dbReference type="PANTHER" id="PTHR10824">
    <property type="entry name" value="ACYL-COENZYME A THIOESTERASE-RELATED"/>
    <property type="match status" value="1"/>
</dbReference>
<name>A0A3B4ERL0_PYGNA</name>
<feature type="domain" description="Acyl-CoA thioester hydrolase/bile acid-CoA amino acid N-acetyltransferase" evidence="3">
    <location>
        <begin position="2"/>
        <end position="29"/>
    </location>
</feature>
<proteinExistence type="inferred from homology"/>
<dbReference type="Pfam" id="PF04775">
    <property type="entry name" value="Bile_Hydr_Trans"/>
    <property type="match status" value="2"/>
</dbReference>
<dbReference type="FunFam" id="3.40.50.1820:FF:000024">
    <property type="entry name" value="acyl-coenzyme A thioesterase 4"/>
    <property type="match status" value="1"/>
</dbReference>
<dbReference type="STRING" id="42514.ENSPNAP00000037929"/>
<dbReference type="Proteomes" id="UP001501920">
    <property type="component" value="Chromosome 1"/>
</dbReference>
<accession>A0A3B4ERL0</accession>
<sequence length="450" mass="49575">MGGTYKGVEAMGLMWSMQPVPGSRKGLRTLSTRVWPLLLVKPTRGLVDEKLKVIVRNLNPRQEVTLRCVHQSEDKDVWEGFGHYISDQHGTVTVAKDASMGGTYKGVEAMGLMWSMQPVPGSRKGLRLRKKHVLSPMVFHISVFDGHITQGFSQLTALATHAVERWYVAPGVQRVYLQEKGVQGTLFIPPGPGPFPGLLDLWGGGGGLVEYRAALLASHGFVSFALEYLSSEEINAPTTDAAYQILKSHAMVQKDRLALFGLSFGSTIALSMAAYSKIIKPRCCVCISGSHVNAVQRTLSETFQEIAKNVSKIRVEDGQVIWRDIILPIPADPSMKIDVGQIKCPVLLVNGSDDQNLATVESAEDMERMMEKAGNRHLLQVLTYPGAGHLIEPPYTPHHRTSNFVIGKDKVLMLWGGQAKPHADAQEDSWEKIVAFLQQHLYFTGSQAKL</sequence>
<dbReference type="InterPro" id="IPR014940">
    <property type="entry name" value="BAAT_C"/>
</dbReference>
<evidence type="ECO:0000313" key="6">
    <source>
        <dbReference type="Proteomes" id="UP001501920"/>
    </source>
</evidence>
<dbReference type="PIRSF" id="PIRSF016521">
    <property type="entry name" value="Acyl-CoA_hydro"/>
    <property type="match status" value="1"/>
</dbReference>
<dbReference type="FunFam" id="2.60.40.2240:FF:000002">
    <property type="entry name" value="Acyl-CoA thioesterase 18"/>
    <property type="match status" value="1"/>
</dbReference>
<dbReference type="GO" id="GO:0006637">
    <property type="term" value="P:acyl-CoA metabolic process"/>
    <property type="evidence" value="ECO:0007669"/>
    <property type="project" value="InterPro"/>
</dbReference>
<dbReference type="InterPro" id="IPR029058">
    <property type="entry name" value="AB_hydrolase_fold"/>
</dbReference>
<evidence type="ECO:0000259" key="4">
    <source>
        <dbReference type="Pfam" id="PF08840"/>
    </source>
</evidence>
<dbReference type="AlphaFoldDB" id="A0A3B4ERL0"/>
<dbReference type="GO" id="GO:0047617">
    <property type="term" value="F:fatty acyl-CoA hydrolase activity"/>
    <property type="evidence" value="ECO:0007669"/>
    <property type="project" value="TreeGrafter"/>
</dbReference>
<reference evidence="5 6" key="1">
    <citation type="submission" date="2020-10" db="EMBL/GenBank/DDBJ databases">
        <title>Pygocentrus nattereri (red-bellied piranha) genome, fPygNat1, primary haplotype.</title>
        <authorList>
            <person name="Myers G."/>
            <person name="Meyer A."/>
            <person name="Karagic N."/>
            <person name="Pippel M."/>
            <person name="Winkler S."/>
            <person name="Tracey A."/>
            <person name="Wood J."/>
            <person name="Formenti G."/>
            <person name="Howe K."/>
            <person name="Fedrigo O."/>
            <person name="Jarvis E.D."/>
        </authorList>
    </citation>
    <scope>NUCLEOTIDE SEQUENCE [LARGE SCALE GENOMIC DNA]</scope>
</reference>
<reference evidence="5" key="3">
    <citation type="submission" date="2025-09" db="UniProtKB">
        <authorList>
            <consortium name="Ensembl"/>
        </authorList>
    </citation>
    <scope>IDENTIFICATION</scope>
</reference>
<evidence type="ECO:0000259" key="3">
    <source>
        <dbReference type="Pfam" id="PF04775"/>
    </source>
</evidence>
<dbReference type="PANTHER" id="PTHR10824:SF36">
    <property type="entry name" value="ACYL-COA THIOESTERASE 17-RELATED"/>
    <property type="match status" value="1"/>
</dbReference>
<dbReference type="Gene3D" id="3.40.50.1820">
    <property type="entry name" value="alpha/beta hydrolase"/>
    <property type="match status" value="1"/>
</dbReference>
<dbReference type="Gene3D" id="2.60.40.2240">
    <property type="entry name" value="Acyl-CoA thioester hydrolase/BAAT N-terminal domain"/>
    <property type="match status" value="2"/>
</dbReference>
<feature type="active site" description="Charge relay system" evidence="2">
    <location>
        <position position="354"/>
    </location>
</feature>
<feature type="domain" description="Acyl-CoA thioester hydrolase/bile acid-CoA amino acid N-acetyltransferase" evidence="3">
    <location>
        <begin position="48"/>
        <end position="179"/>
    </location>
</feature>
<dbReference type="Pfam" id="PF08840">
    <property type="entry name" value="BAAT_C"/>
    <property type="match status" value="1"/>
</dbReference>
<dbReference type="GeneID" id="108427037"/>